<dbReference type="SUPFAM" id="SSF82549">
    <property type="entry name" value="DAK1/DegV-like"/>
    <property type="match status" value="1"/>
</dbReference>
<dbReference type="EMBL" id="AJWJ01000072">
    <property type="protein sequence ID" value="KAF2076105.1"/>
    <property type="molecule type" value="Genomic_DNA"/>
</dbReference>
<dbReference type="AlphaFoldDB" id="A0A8J4PYK7"/>
<evidence type="ECO:0000256" key="1">
    <source>
        <dbReference type="ARBA" id="ARBA00008757"/>
    </source>
</evidence>
<organism evidence="8 9">
    <name type="scientific">Polysphondylium violaceum</name>
    <dbReference type="NCBI Taxonomy" id="133409"/>
    <lineage>
        <taxon>Eukaryota</taxon>
        <taxon>Amoebozoa</taxon>
        <taxon>Evosea</taxon>
        <taxon>Eumycetozoa</taxon>
        <taxon>Dictyostelia</taxon>
        <taxon>Dictyosteliales</taxon>
        <taxon>Dictyosteliaceae</taxon>
        <taxon>Polysphondylium</taxon>
    </lineage>
</organism>
<protein>
    <recommendedName>
        <fullName evidence="10">Dihydroxyacetone kinase</fullName>
    </recommendedName>
</protein>
<name>A0A8J4PYK7_9MYCE</name>
<dbReference type="PROSITE" id="PS51480">
    <property type="entry name" value="DHAL"/>
    <property type="match status" value="1"/>
</dbReference>
<keyword evidence="2" id="KW-0808">Transferase</keyword>
<accession>A0A8J4PYK7</accession>
<dbReference type="Proteomes" id="UP000695562">
    <property type="component" value="Unassembled WGS sequence"/>
</dbReference>
<evidence type="ECO:0000259" key="7">
    <source>
        <dbReference type="PROSITE" id="PS51481"/>
    </source>
</evidence>
<sequence length="623" mass="67866">MKKLINNVDGIVDDMIDSLVLSNQHLKRVDQYHVVVRADCGEKVNDNKVKLISGGGSGHEPCHAGFVGRGMLCAAVLGDVFVSPSPKHIVEAIKAVANHSQQARDTGCLLIVKNYTGDRLNFGIAKEIAVNEYGIAVDMVVVDDDVSVLMNDSVVNKDTKRRGIAGTPLVHKVLGALAERGNSLHDIVQYYHKYLCPTASNNLATLGVALSSCTIPAIGNPTFEIKEQEIEFGLGIHGEPGAYTTKMTTSKEIVKNILDHLVKYIDNSNDKDIVVLVNNLGSTSTMEQMIVVKDTIEYLHGLDYKIHRLLSGHFVTSLEMSGISISILSIKDKDTLTLLDSNTTATAWPINGLLCPIAKGESVNLKYNNQSTTSSTSTDDKYSKLKSIKVSKQHGELIKGLVHRCCKDLIDSNQLLTDLDSKVGDGDLGTTMERASNGVLKEIDSIPFEHPCFAFRVLSNILSDTLGGSTGPFYSIFFMKLANTMYQRCTSNGTNEPQPMDWGLALVEGQNAIQELGKSKKGDCTMLDALVPAIESIESSVSKQQHDTITLVQIFEEAYKASEQGAQSTIDMISKMGRSSYLGDRSKNVMDPGACCISIIFKSLFNSIKEYNNTNKVNSELLT</sequence>
<evidence type="ECO:0000313" key="8">
    <source>
        <dbReference type="EMBL" id="KAF2076105.1"/>
    </source>
</evidence>
<keyword evidence="5" id="KW-0067">ATP-binding</keyword>
<dbReference type="FunFam" id="3.30.1180.20:FF:000001">
    <property type="entry name" value="Dihydroxyacetone kinase 1"/>
    <property type="match status" value="1"/>
</dbReference>
<dbReference type="GO" id="GO:0004371">
    <property type="term" value="F:glycerone kinase activity"/>
    <property type="evidence" value="ECO:0007669"/>
    <property type="project" value="InterPro"/>
</dbReference>
<dbReference type="FunFam" id="3.40.50.10440:FF:000001">
    <property type="entry name" value="Dihydroxyacetone kinase, DhaK subunit"/>
    <property type="match status" value="1"/>
</dbReference>
<dbReference type="PANTHER" id="PTHR28629">
    <property type="entry name" value="TRIOKINASE/FMN CYCLASE"/>
    <property type="match status" value="1"/>
</dbReference>
<evidence type="ECO:0000256" key="5">
    <source>
        <dbReference type="ARBA" id="ARBA00022840"/>
    </source>
</evidence>
<dbReference type="Pfam" id="PF02734">
    <property type="entry name" value="Dak2"/>
    <property type="match status" value="1"/>
</dbReference>
<evidence type="ECO:0000313" key="9">
    <source>
        <dbReference type="Proteomes" id="UP000695562"/>
    </source>
</evidence>
<reference evidence="8" key="1">
    <citation type="submission" date="2020-01" db="EMBL/GenBank/DDBJ databases">
        <title>Development of genomics and gene disruption for Polysphondylium violaceum indicates a role for the polyketide synthase stlB in stalk morphogenesis.</title>
        <authorList>
            <person name="Narita B."/>
            <person name="Kawabe Y."/>
            <person name="Kin K."/>
            <person name="Saito T."/>
            <person name="Gibbs R."/>
            <person name="Kuspa A."/>
            <person name="Muzny D."/>
            <person name="Queller D."/>
            <person name="Richards S."/>
            <person name="Strassman J."/>
            <person name="Sucgang R."/>
            <person name="Worley K."/>
            <person name="Schaap P."/>
        </authorList>
    </citation>
    <scope>NUCLEOTIDE SEQUENCE</scope>
    <source>
        <strain evidence="8">QSvi11</strain>
    </source>
</reference>
<dbReference type="NCBIfam" id="NF011049">
    <property type="entry name" value="PRK14479.1"/>
    <property type="match status" value="1"/>
</dbReference>
<dbReference type="OrthoDB" id="1724672at2759"/>
<dbReference type="Gene3D" id="3.40.50.10440">
    <property type="entry name" value="Dihydroxyacetone kinase, domain 1"/>
    <property type="match status" value="1"/>
</dbReference>
<dbReference type="FunFam" id="1.25.40.340:FF:000002">
    <property type="entry name" value="Dihydroxyacetone kinase, L subunit"/>
    <property type="match status" value="1"/>
</dbReference>
<dbReference type="SMART" id="SM01120">
    <property type="entry name" value="Dak2"/>
    <property type="match status" value="1"/>
</dbReference>
<keyword evidence="9" id="KW-1185">Reference proteome</keyword>
<dbReference type="Pfam" id="PF02733">
    <property type="entry name" value="Dak1"/>
    <property type="match status" value="1"/>
</dbReference>
<keyword evidence="4" id="KW-0418">Kinase</keyword>
<dbReference type="InterPro" id="IPR004006">
    <property type="entry name" value="DhaK_dom"/>
</dbReference>
<comment type="caution">
    <text evidence="8">The sequence shown here is derived from an EMBL/GenBank/DDBJ whole genome shotgun (WGS) entry which is preliminary data.</text>
</comment>
<gene>
    <name evidence="8" type="ORF">CYY_002567</name>
</gene>
<evidence type="ECO:0008006" key="10">
    <source>
        <dbReference type="Google" id="ProtNLM"/>
    </source>
</evidence>
<dbReference type="GO" id="GO:0005524">
    <property type="term" value="F:ATP binding"/>
    <property type="evidence" value="ECO:0007669"/>
    <property type="project" value="UniProtKB-KW"/>
</dbReference>
<dbReference type="Gene3D" id="3.30.1180.20">
    <property type="entry name" value="Dihydroxyacetone kinase, domain 2"/>
    <property type="match status" value="1"/>
</dbReference>
<comment type="similarity">
    <text evidence="1">Belongs to the dihydroxyacetone kinase (DAK) family.</text>
</comment>
<evidence type="ECO:0000256" key="3">
    <source>
        <dbReference type="ARBA" id="ARBA00022741"/>
    </source>
</evidence>
<evidence type="ECO:0000256" key="4">
    <source>
        <dbReference type="ARBA" id="ARBA00022777"/>
    </source>
</evidence>
<keyword evidence="3" id="KW-0547">Nucleotide-binding</keyword>
<evidence type="ECO:0000259" key="6">
    <source>
        <dbReference type="PROSITE" id="PS51480"/>
    </source>
</evidence>
<evidence type="ECO:0000256" key="2">
    <source>
        <dbReference type="ARBA" id="ARBA00022679"/>
    </source>
</evidence>
<feature type="domain" description="DhaL" evidence="6">
    <location>
        <begin position="396"/>
        <end position="606"/>
    </location>
</feature>
<feature type="domain" description="DhaK" evidence="7">
    <location>
        <begin position="7"/>
        <end position="348"/>
    </location>
</feature>
<dbReference type="InterPro" id="IPR050861">
    <property type="entry name" value="Dihydroxyacetone_Kinase"/>
</dbReference>
<dbReference type="InterPro" id="IPR036117">
    <property type="entry name" value="DhaL_dom_sf"/>
</dbReference>
<dbReference type="GO" id="GO:0019563">
    <property type="term" value="P:glycerol catabolic process"/>
    <property type="evidence" value="ECO:0007669"/>
    <property type="project" value="TreeGrafter"/>
</dbReference>
<proteinExistence type="inferred from homology"/>
<dbReference type="PANTHER" id="PTHR28629:SF4">
    <property type="entry name" value="TRIOKINASE_FMN CYCLASE"/>
    <property type="match status" value="1"/>
</dbReference>
<dbReference type="InterPro" id="IPR004007">
    <property type="entry name" value="DhaL_dom"/>
</dbReference>
<dbReference type="PROSITE" id="PS51481">
    <property type="entry name" value="DHAK"/>
    <property type="match status" value="1"/>
</dbReference>
<dbReference type="GO" id="GO:0005829">
    <property type="term" value="C:cytosol"/>
    <property type="evidence" value="ECO:0007669"/>
    <property type="project" value="TreeGrafter"/>
</dbReference>
<dbReference type="SUPFAM" id="SSF101473">
    <property type="entry name" value="DhaL-like"/>
    <property type="match status" value="1"/>
</dbReference>
<dbReference type="Gene3D" id="1.25.40.340">
    <property type="match status" value="1"/>
</dbReference>